<dbReference type="InterPro" id="IPR011989">
    <property type="entry name" value="ARM-like"/>
</dbReference>
<dbReference type="InterPro" id="IPR051023">
    <property type="entry name" value="PP2A_Regulatory_Subunit_A"/>
</dbReference>
<name>A0A444V718_ACIRT</name>
<dbReference type="PANTHER" id="PTHR10648:SF2">
    <property type="entry name" value="SERINE_THREONINE-PROTEIN PHOSPHATASE 2A 65 KDA REGULATORY SUBUNIT A ALPHA ISOFORM"/>
    <property type="match status" value="1"/>
</dbReference>
<dbReference type="Pfam" id="PF22956">
    <property type="entry name" value="VPS15-like_hel"/>
    <property type="match status" value="1"/>
</dbReference>
<evidence type="ECO:0000313" key="7">
    <source>
        <dbReference type="Proteomes" id="UP000289886"/>
    </source>
</evidence>
<dbReference type="EMBL" id="SCEB01001760">
    <property type="protein sequence ID" value="RXM96232.1"/>
    <property type="molecule type" value="Genomic_DNA"/>
</dbReference>
<sequence length="719" mass="80003">MAAADGDDSLYPIAVLIDELRNEDVQLRLNSIKKLSTIALALGVERTRSELLPFLTDTIYDEDEVLLALAEQLGTFTCLVGGPEYVHCLLPPLESLATVEETVVRDKAVESLRSISQEHSPADLEAHFVPLVKRLASGDWFTSRTSACGLFSVCYPRVSSAVKAEIRQHFRSLCSDDTPMVRRAAASKLGEFAKVLELEYIKSEIIPMFSNLASDEQDSVRLLAVEACVNIAQLLPQEDLESLVLPTLRQATEDKSWRVRYMVADKFTELQKAVGPEITKTDLVPAFQNLMKDCEAEVRAAASHKVKEFCENLSADCRENVIMTQILPCVKELVSDANQHVKSALASVIMGLSPILGKDNTVEHLLPLFLAQLKDECPEVRLNIISNLDCVNEVIGIRQLSQSLLPAIVELAEDAKWRVRLAIIEYMPLLAGQLGVEFFDEKLNSLCMAWLVDHVYAIREAATNNLKKLVEKFGKDWAQATIIPKVLVMSNDPNYLHRMTTLFCINVLSDVCGQEITTKHMLPTVIRMAGDAVANVRFNVAKSLQKIGPILDNSTLQNEVKPVLEKLTQDQDVDVKYFAQEALTVYAIREAATNNLKKLVEKFGKDWAQATIIPKVLVMSNDPNYLHRMTTLFCINVLSDVCGQEITTKHMLPTVIRMAGDAVANVRFNVAKSLQKIGPILDNSTLQNEVKPVLEKLTQDQDVDVKYFAQEALTVLTLA</sequence>
<evidence type="ECO:0000259" key="4">
    <source>
        <dbReference type="Pfam" id="PF22646"/>
    </source>
</evidence>
<keyword evidence="7" id="KW-1185">Reference proteome</keyword>
<dbReference type="FunFam" id="1.25.10.10:FF:000011">
    <property type="entry name" value="Serine/threonine-protein phosphatase 2A regulatory subunit A alpha isoform"/>
    <property type="match status" value="1"/>
</dbReference>
<evidence type="ECO:0000313" key="6">
    <source>
        <dbReference type="EMBL" id="RXM96232.1"/>
    </source>
</evidence>
<dbReference type="GO" id="GO:0000159">
    <property type="term" value="C:protein phosphatase type 2A complex"/>
    <property type="evidence" value="ECO:0007669"/>
    <property type="project" value="TreeGrafter"/>
</dbReference>
<dbReference type="InterPro" id="IPR016024">
    <property type="entry name" value="ARM-type_fold"/>
</dbReference>
<feature type="repeat" description="HEAT" evidence="3">
    <location>
        <begin position="244"/>
        <end position="282"/>
    </location>
</feature>
<dbReference type="PROSITE" id="PS50077">
    <property type="entry name" value="HEAT_REPEAT"/>
    <property type="match status" value="12"/>
</dbReference>
<proteinExistence type="inferred from homology"/>
<dbReference type="Gene3D" id="1.25.10.10">
    <property type="entry name" value="Leucine-rich Repeat Variant"/>
    <property type="match status" value="2"/>
</dbReference>
<dbReference type="InterPro" id="IPR055231">
    <property type="entry name" value="2AA_helical"/>
</dbReference>
<feature type="repeat" description="HEAT" evidence="3">
    <location>
        <begin position="365"/>
        <end position="403"/>
    </location>
</feature>
<feature type="repeat" description="HEAT" evidence="3">
    <location>
        <begin position="12"/>
        <end position="50"/>
    </location>
</feature>
<keyword evidence="1" id="KW-0677">Repeat</keyword>
<dbReference type="InterPro" id="IPR054573">
    <property type="entry name" value="PP2A/SF3B1-like_HEAT"/>
</dbReference>
<accession>A0A444V718</accession>
<dbReference type="GO" id="GO:0019888">
    <property type="term" value="F:protein phosphatase regulator activity"/>
    <property type="evidence" value="ECO:0007669"/>
    <property type="project" value="TreeGrafter"/>
</dbReference>
<reference evidence="6 7" key="1">
    <citation type="submission" date="2019-01" db="EMBL/GenBank/DDBJ databases">
        <title>Draft Genome and Complete Hox-Cluster Characterization of the Sterlet Sturgeon (Acipenser ruthenus).</title>
        <authorList>
            <person name="Wei Q."/>
        </authorList>
    </citation>
    <scope>NUCLEOTIDE SEQUENCE [LARGE SCALE GENOMIC DNA]</scope>
    <source>
        <strain evidence="6">WHYD16114868_AA</strain>
        <tissue evidence="6">Blood</tissue>
    </source>
</reference>
<feature type="repeat" description="HEAT" evidence="3">
    <location>
        <begin position="690"/>
        <end position="719"/>
    </location>
</feature>
<dbReference type="SUPFAM" id="SSF48371">
    <property type="entry name" value="ARM repeat"/>
    <property type="match status" value="2"/>
</dbReference>
<feature type="domain" description="Phosphatase PP2A regulatory subunit A/Splicing factor 3B subunit 1-like HEAT repeat" evidence="4">
    <location>
        <begin position="276"/>
        <end position="357"/>
    </location>
</feature>
<dbReference type="GO" id="GO:0005634">
    <property type="term" value="C:nucleus"/>
    <property type="evidence" value="ECO:0007669"/>
    <property type="project" value="TreeGrafter"/>
</dbReference>
<dbReference type="Pfam" id="PF13646">
    <property type="entry name" value="HEAT_2"/>
    <property type="match status" value="1"/>
</dbReference>
<gene>
    <name evidence="6" type="ORF">EOD39_15946</name>
</gene>
<feature type="repeat" description="HEAT" evidence="3">
    <location>
        <begin position="89"/>
        <end position="127"/>
    </location>
</feature>
<evidence type="ECO:0000256" key="2">
    <source>
        <dbReference type="ARBA" id="ARBA00038332"/>
    </source>
</evidence>
<evidence type="ECO:0000256" key="1">
    <source>
        <dbReference type="ARBA" id="ARBA00022737"/>
    </source>
</evidence>
<dbReference type="InterPro" id="IPR021133">
    <property type="entry name" value="HEAT_type_2"/>
</dbReference>
<feature type="repeat" description="HEAT" evidence="3">
    <location>
        <begin position="326"/>
        <end position="364"/>
    </location>
</feature>
<protein>
    <submittedName>
        <fullName evidence="6">Serine/threonine-protein phosphatase 2A 65 kDa regulatory subunit A alpha isoform</fullName>
    </submittedName>
</protein>
<dbReference type="PANTHER" id="PTHR10648">
    <property type="entry name" value="SERINE/THREONINE-PROTEIN PHOSPHATASE PP2A 65 KDA REGULATORY SUBUNIT"/>
    <property type="match status" value="1"/>
</dbReference>
<comment type="similarity">
    <text evidence="2">Belongs to the phosphatase 2A regulatory subunit A family.</text>
</comment>
<dbReference type="Pfam" id="PF22646">
    <property type="entry name" value="PPP2R1A-like_HEAT"/>
    <property type="match status" value="1"/>
</dbReference>
<dbReference type="AlphaFoldDB" id="A0A444V718"/>
<evidence type="ECO:0000259" key="5">
    <source>
        <dbReference type="Pfam" id="PF22956"/>
    </source>
</evidence>
<feature type="domain" description="Phosphatase 2A Regulatory Subunit A helical" evidence="5">
    <location>
        <begin position="89"/>
        <end position="271"/>
    </location>
</feature>
<comment type="caution">
    <text evidence="6">The sequence shown here is derived from an EMBL/GenBank/DDBJ whole genome shotgun (WGS) entry which is preliminary data.</text>
</comment>
<feature type="repeat" description="HEAT" evidence="3">
    <location>
        <begin position="521"/>
        <end position="559"/>
    </location>
</feature>
<feature type="repeat" description="HEAT" evidence="3">
    <location>
        <begin position="651"/>
        <end position="689"/>
    </location>
</feature>
<feature type="repeat" description="HEAT" evidence="3">
    <location>
        <begin position="166"/>
        <end position="204"/>
    </location>
</feature>
<evidence type="ECO:0000256" key="3">
    <source>
        <dbReference type="PROSITE-ProRule" id="PRU00103"/>
    </source>
</evidence>
<organism evidence="6 7">
    <name type="scientific">Acipenser ruthenus</name>
    <name type="common">Sterlet sturgeon</name>
    <dbReference type="NCBI Taxonomy" id="7906"/>
    <lineage>
        <taxon>Eukaryota</taxon>
        <taxon>Metazoa</taxon>
        <taxon>Chordata</taxon>
        <taxon>Craniata</taxon>
        <taxon>Vertebrata</taxon>
        <taxon>Euteleostomi</taxon>
        <taxon>Actinopterygii</taxon>
        <taxon>Chondrostei</taxon>
        <taxon>Acipenseriformes</taxon>
        <taxon>Acipenseridae</taxon>
        <taxon>Acipenser</taxon>
    </lineage>
</organism>
<dbReference type="GO" id="GO:0005829">
    <property type="term" value="C:cytosol"/>
    <property type="evidence" value="ECO:0007669"/>
    <property type="project" value="TreeGrafter"/>
</dbReference>
<feature type="repeat" description="HEAT" evidence="3">
    <location>
        <begin position="205"/>
        <end position="243"/>
    </location>
</feature>
<feature type="repeat" description="HEAT" evidence="3">
    <location>
        <begin position="404"/>
        <end position="442"/>
    </location>
</feature>
<dbReference type="Proteomes" id="UP000289886">
    <property type="component" value="Unassembled WGS sequence"/>
</dbReference>
<dbReference type="GO" id="GO:0007059">
    <property type="term" value="P:chromosome segregation"/>
    <property type="evidence" value="ECO:0007669"/>
    <property type="project" value="TreeGrafter"/>
</dbReference>
<feature type="repeat" description="HEAT" evidence="3">
    <location>
        <begin position="283"/>
        <end position="320"/>
    </location>
</feature>